<evidence type="ECO:0000256" key="7">
    <source>
        <dbReference type="ARBA" id="ARBA00037395"/>
    </source>
</evidence>
<name>A0A448YK83_BRENA</name>
<protein>
    <submittedName>
        <fullName evidence="9">DEKNAAC102439</fullName>
    </submittedName>
</protein>
<dbReference type="Proteomes" id="UP000290900">
    <property type="component" value="Unassembled WGS sequence"/>
</dbReference>
<evidence type="ECO:0000256" key="8">
    <source>
        <dbReference type="ARBA" id="ARBA00062349"/>
    </source>
</evidence>
<sequence>MYLLDSSGIESFFSEVPQDSWFQDVTITALTAKATLLATQRYSRLSFREVARLNNIKLINPQASAQEVYFSKLFAQYPGGFQEKMNQNEALLILGINKEQILNLTPQIVRSRHRKMMVLNHPDRGGSPYMAMKINTAKDLLDKTFTFK</sequence>
<dbReference type="InterPro" id="IPR036869">
    <property type="entry name" value="J_dom_sf"/>
</dbReference>
<keyword evidence="5" id="KW-0472">Membrane</keyword>
<keyword evidence="2" id="KW-0999">Mitochondrion inner membrane</keyword>
<dbReference type="GO" id="GO:0030150">
    <property type="term" value="P:protein import into mitochondrial matrix"/>
    <property type="evidence" value="ECO:0007669"/>
    <property type="project" value="UniProtKB-ARBA"/>
</dbReference>
<dbReference type="GO" id="GO:0001671">
    <property type="term" value="F:ATPase activator activity"/>
    <property type="evidence" value="ECO:0007669"/>
    <property type="project" value="UniProtKB-ARBA"/>
</dbReference>
<evidence type="ECO:0000313" key="9">
    <source>
        <dbReference type="EMBL" id="VEU21306.1"/>
    </source>
</evidence>
<accession>A0A448YK83</accession>
<organism evidence="9 10">
    <name type="scientific">Brettanomyces naardenensis</name>
    <name type="common">Yeast</name>
    <dbReference type="NCBI Taxonomy" id="13370"/>
    <lineage>
        <taxon>Eukaryota</taxon>
        <taxon>Fungi</taxon>
        <taxon>Dikarya</taxon>
        <taxon>Ascomycota</taxon>
        <taxon>Saccharomycotina</taxon>
        <taxon>Pichiomycetes</taxon>
        <taxon>Pichiales</taxon>
        <taxon>Pichiaceae</taxon>
        <taxon>Brettanomyces</taxon>
    </lineage>
</organism>
<comment type="subcellular location">
    <subcellularLocation>
        <location evidence="1">Mitochondrion inner membrane</location>
    </subcellularLocation>
</comment>
<dbReference type="PANTHER" id="PTHR12763">
    <property type="match status" value="1"/>
</dbReference>
<keyword evidence="3" id="KW-0653">Protein transport</keyword>
<dbReference type="Gene3D" id="1.10.287.110">
    <property type="entry name" value="DnaJ domain"/>
    <property type="match status" value="1"/>
</dbReference>
<dbReference type="SUPFAM" id="SSF46565">
    <property type="entry name" value="Chaperone J-domain"/>
    <property type="match status" value="1"/>
</dbReference>
<evidence type="ECO:0000256" key="4">
    <source>
        <dbReference type="ARBA" id="ARBA00023128"/>
    </source>
</evidence>
<dbReference type="AlphaFoldDB" id="A0A448YK83"/>
<dbReference type="GO" id="GO:0001405">
    <property type="term" value="C:PAM complex, Tim23 associated import motor"/>
    <property type="evidence" value="ECO:0007669"/>
    <property type="project" value="TreeGrafter"/>
</dbReference>
<keyword evidence="10" id="KW-1185">Reference proteome</keyword>
<evidence type="ECO:0000256" key="2">
    <source>
        <dbReference type="ARBA" id="ARBA00022792"/>
    </source>
</evidence>
<dbReference type="EMBL" id="CAACVR010000012">
    <property type="protein sequence ID" value="VEU21306.1"/>
    <property type="molecule type" value="Genomic_DNA"/>
</dbReference>
<evidence type="ECO:0000256" key="3">
    <source>
        <dbReference type="ARBA" id="ARBA00023010"/>
    </source>
</evidence>
<comment type="subunit">
    <text evidence="8">Heterodimer with PAM16. Component of the PAM complex, at least composed of mtHsp70, MGE1, TIM44, PAM16, PAM17 and PAM18.</text>
</comment>
<gene>
    <name evidence="9" type="ORF">BRENAR_LOCUS2041</name>
</gene>
<dbReference type="FunFam" id="1.10.287.110:FF:000001">
    <property type="entry name" value="Import inner membrane translocase subunit tim14"/>
    <property type="match status" value="1"/>
</dbReference>
<evidence type="ECO:0000256" key="6">
    <source>
        <dbReference type="ARBA" id="ARBA00023186"/>
    </source>
</evidence>
<dbReference type="InParanoid" id="A0A448YK83"/>
<reference evidence="9 10" key="1">
    <citation type="submission" date="2018-12" db="EMBL/GenBank/DDBJ databases">
        <authorList>
            <person name="Tiukova I."/>
            <person name="Dainat J."/>
        </authorList>
    </citation>
    <scope>NUCLEOTIDE SEQUENCE [LARGE SCALE GENOMIC DNA]</scope>
</reference>
<dbReference type="CDD" id="cd06257">
    <property type="entry name" value="DnaJ"/>
    <property type="match status" value="1"/>
</dbReference>
<evidence type="ECO:0000256" key="5">
    <source>
        <dbReference type="ARBA" id="ARBA00023136"/>
    </source>
</evidence>
<proteinExistence type="predicted"/>
<evidence type="ECO:0000313" key="10">
    <source>
        <dbReference type="Proteomes" id="UP000290900"/>
    </source>
</evidence>
<dbReference type="OrthoDB" id="240298at2759"/>
<dbReference type="FunCoup" id="A0A448YK83">
    <property type="interactions" value="74"/>
</dbReference>
<dbReference type="PANTHER" id="PTHR12763:SF29">
    <property type="entry name" value="MITOCHONDRIAL DNAJ HOMOLOG 2"/>
    <property type="match status" value="1"/>
</dbReference>
<keyword evidence="3" id="KW-0813">Transport</keyword>
<dbReference type="InterPro" id="IPR001623">
    <property type="entry name" value="DnaJ_domain"/>
</dbReference>
<evidence type="ECO:0000256" key="1">
    <source>
        <dbReference type="ARBA" id="ARBA00004273"/>
    </source>
</evidence>
<keyword evidence="6" id="KW-0143">Chaperone</keyword>
<dbReference type="STRING" id="13370.A0A448YK83"/>
<comment type="function">
    <text evidence="7">Essential component of the PAM complex, a complex required for the translocation of transit peptide-containing proteins from the inner membrane into the mitochondrial matrix in an ATP-dependent manner. In the complex, it is required to stimulate activity of mtHSP70 (SSC1).</text>
</comment>
<keyword evidence="4" id="KW-0496">Mitochondrion</keyword>
<keyword evidence="3" id="KW-0811">Translocation</keyword>